<feature type="transmembrane region" description="Helical" evidence="2">
    <location>
        <begin position="210"/>
        <end position="232"/>
    </location>
</feature>
<dbReference type="EMBL" id="QFXE01000011">
    <property type="protein sequence ID" value="RDH85864.1"/>
    <property type="molecule type" value="Genomic_DNA"/>
</dbReference>
<name>A0A370DNA7_9GAMM</name>
<evidence type="ECO:0000313" key="4">
    <source>
        <dbReference type="Proteomes" id="UP000254771"/>
    </source>
</evidence>
<protein>
    <submittedName>
        <fullName evidence="3">General secretion pathway protein GspL</fullName>
    </submittedName>
</protein>
<organism evidence="3 4">
    <name type="scientific">endosymbiont of Escarpia spicata</name>
    <dbReference type="NCBI Taxonomy" id="2200908"/>
    <lineage>
        <taxon>Bacteria</taxon>
        <taxon>Pseudomonadati</taxon>
        <taxon>Pseudomonadota</taxon>
        <taxon>Gammaproteobacteria</taxon>
        <taxon>sulfur-oxidizing symbionts</taxon>
    </lineage>
</organism>
<accession>A0A370DNA7</accession>
<dbReference type="InterPro" id="IPR043129">
    <property type="entry name" value="ATPase_NBD"/>
</dbReference>
<dbReference type="PANTHER" id="PTHR40278:SF1">
    <property type="entry name" value="DNA UTILIZATION PROTEIN HOFN"/>
    <property type="match status" value="1"/>
</dbReference>
<dbReference type="InterPro" id="IPR052534">
    <property type="entry name" value="Extracell_DNA_Util/SecSys_Comp"/>
</dbReference>
<dbReference type="Gene3D" id="3.30.420.380">
    <property type="match status" value="1"/>
</dbReference>
<dbReference type="PANTHER" id="PTHR40278">
    <property type="entry name" value="DNA UTILIZATION PROTEIN HOFN"/>
    <property type="match status" value="1"/>
</dbReference>
<dbReference type="SUPFAM" id="SSF53067">
    <property type="entry name" value="Actin-like ATPase domain"/>
    <property type="match status" value="1"/>
</dbReference>
<keyword evidence="1" id="KW-0175">Coiled coil</keyword>
<dbReference type="Pfam" id="PF05137">
    <property type="entry name" value="PilN"/>
    <property type="match status" value="1"/>
</dbReference>
<sequence length="363" mass="41476">MADLSRSMLASLSTEVRGFGSWWVSELTGMMPEFLKRMVLSGKIYRIEIDGEDFVARRMEKAGSSSVVVAVGRVDGRQEDNQETHLRDARKVELILPSDYILNKTLTLPKAAEENLREVISFQMKRETPFEPSQVYYDYLVIGRDKKSKTIQVTLYVAMKQQVDSLLEQLRDYNVRIDQVTAEVKKGLDGKELNLIPGLKMKRGDTFSQYLNITLASVSLLLLLLNVAFPIWEKAVQLKELVPTEQQLKSYVNEARELREKVDMARRKVEFISERKTGAIPILQIIDELTRLVPDDTWIDNLQFDDEEVNIHGFSVSAASLLSLVESSDLFKHARFRSSVTQNRLNGLERFHLSAEVMGGKDR</sequence>
<proteinExistence type="predicted"/>
<gene>
    <name evidence="3" type="ORF">DIZ78_09765</name>
</gene>
<feature type="coiled-coil region" evidence="1">
    <location>
        <begin position="248"/>
        <end position="275"/>
    </location>
</feature>
<feature type="coiled-coil region" evidence="1">
    <location>
        <begin position="156"/>
        <end position="183"/>
    </location>
</feature>
<evidence type="ECO:0000256" key="2">
    <source>
        <dbReference type="SAM" id="Phobius"/>
    </source>
</evidence>
<keyword evidence="2" id="KW-0812">Transmembrane</keyword>
<comment type="caution">
    <text evidence="3">The sequence shown here is derived from an EMBL/GenBank/DDBJ whole genome shotgun (WGS) entry which is preliminary data.</text>
</comment>
<dbReference type="Proteomes" id="UP000254771">
    <property type="component" value="Unassembled WGS sequence"/>
</dbReference>
<evidence type="ECO:0000256" key="1">
    <source>
        <dbReference type="SAM" id="Coils"/>
    </source>
</evidence>
<reference evidence="3 4" key="1">
    <citation type="journal article" date="2018" name="ISME J.">
        <title>Endosymbiont genomes yield clues of tubeworm success.</title>
        <authorList>
            <person name="Li Y."/>
            <person name="Liles M.R."/>
            <person name="Halanych K.M."/>
        </authorList>
    </citation>
    <scope>NUCLEOTIDE SEQUENCE [LARGE SCALE GENOMIC DNA]</scope>
    <source>
        <strain evidence="3">A1462</strain>
    </source>
</reference>
<keyword evidence="2" id="KW-1133">Transmembrane helix</keyword>
<keyword evidence="2" id="KW-0472">Membrane</keyword>
<evidence type="ECO:0000313" key="3">
    <source>
        <dbReference type="EMBL" id="RDH85864.1"/>
    </source>
</evidence>
<dbReference type="AlphaFoldDB" id="A0A370DNA7"/>
<keyword evidence="4" id="KW-1185">Reference proteome</keyword>
<dbReference type="InterPro" id="IPR007813">
    <property type="entry name" value="PilN"/>
</dbReference>